<sequence>MSRDGFLKRVYAVAFTDAVHRTPSNKDHRIFFGKNAINWICSKYPLDTHLKGPQNNTRLVSAGTTEHERTSSASIDSVFTFLSQKYSAIEPAAKSSRKPPQGCF</sequence>
<protein>
    <submittedName>
        <fullName evidence="1">Uncharacterized protein</fullName>
    </submittedName>
</protein>
<gene>
    <name evidence="1" type="ORF">NP493_351g01000</name>
</gene>
<organism evidence="1 2">
    <name type="scientific">Ridgeia piscesae</name>
    <name type="common">Tubeworm</name>
    <dbReference type="NCBI Taxonomy" id="27915"/>
    <lineage>
        <taxon>Eukaryota</taxon>
        <taxon>Metazoa</taxon>
        <taxon>Spiralia</taxon>
        <taxon>Lophotrochozoa</taxon>
        <taxon>Annelida</taxon>
        <taxon>Polychaeta</taxon>
        <taxon>Sedentaria</taxon>
        <taxon>Canalipalpata</taxon>
        <taxon>Sabellida</taxon>
        <taxon>Siboglinidae</taxon>
        <taxon>Ridgeia</taxon>
    </lineage>
</organism>
<dbReference type="AlphaFoldDB" id="A0AAD9L4V9"/>
<dbReference type="InterPro" id="IPR048263">
    <property type="entry name" value="Arb2"/>
</dbReference>
<proteinExistence type="predicted"/>
<comment type="caution">
    <text evidence="1">The sequence shown here is derived from an EMBL/GenBank/DDBJ whole genome shotgun (WGS) entry which is preliminary data.</text>
</comment>
<evidence type="ECO:0000313" key="2">
    <source>
        <dbReference type="Proteomes" id="UP001209878"/>
    </source>
</evidence>
<dbReference type="PANTHER" id="PTHR21357">
    <property type="entry name" value="FAM172 FAMILY PROTEIN HOMOLOG CG10038"/>
    <property type="match status" value="1"/>
</dbReference>
<accession>A0AAD9L4V9</accession>
<dbReference type="GO" id="GO:0035197">
    <property type="term" value="F:siRNA binding"/>
    <property type="evidence" value="ECO:0007669"/>
    <property type="project" value="TreeGrafter"/>
</dbReference>
<dbReference type="Proteomes" id="UP001209878">
    <property type="component" value="Unassembled WGS sequence"/>
</dbReference>
<dbReference type="PANTHER" id="PTHR21357:SF4">
    <property type="entry name" value="FAM172 FAMILY PROTEIN HOMOLOG CG10038"/>
    <property type="match status" value="1"/>
</dbReference>
<reference evidence="1" key="1">
    <citation type="journal article" date="2023" name="Mol. Biol. Evol.">
        <title>Third-Generation Sequencing Reveals the Adaptive Role of the Epigenome in Three Deep-Sea Polychaetes.</title>
        <authorList>
            <person name="Perez M."/>
            <person name="Aroh O."/>
            <person name="Sun Y."/>
            <person name="Lan Y."/>
            <person name="Juniper S.K."/>
            <person name="Young C.R."/>
            <person name="Angers B."/>
            <person name="Qian P.Y."/>
        </authorList>
    </citation>
    <scope>NUCLEOTIDE SEQUENCE</scope>
    <source>
        <strain evidence="1">R07B-5</strain>
    </source>
</reference>
<name>A0AAD9L4V9_RIDPI</name>
<dbReference type="EMBL" id="JAODUO010000352">
    <property type="protein sequence ID" value="KAK2182473.1"/>
    <property type="molecule type" value="Genomic_DNA"/>
</dbReference>
<keyword evidence="2" id="KW-1185">Reference proteome</keyword>
<dbReference type="GO" id="GO:0031048">
    <property type="term" value="P:regulatory ncRNA-mediated heterochromatin formation"/>
    <property type="evidence" value="ECO:0007669"/>
    <property type="project" value="TreeGrafter"/>
</dbReference>
<evidence type="ECO:0000313" key="1">
    <source>
        <dbReference type="EMBL" id="KAK2182473.1"/>
    </source>
</evidence>
<dbReference type="GO" id="GO:0005634">
    <property type="term" value="C:nucleus"/>
    <property type="evidence" value="ECO:0007669"/>
    <property type="project" value="TreeGrafter"/>
</dbReference>